<keyword evidence="2" id="KW-0472">Membrane</keyword>
<evidence type="ECO:0000313" key="3">
    <source>
        <dbReference type="EMBL" id="KAK8848532.1"/>
    </source>
</evidence>
<evidence type="ECO:0000256" key="2">
    <source>
        <dbReference type="SAM" id="Phobius"/>
    </source>
</evidence>
<keyword evidence="2" id="KW-0812">Transmembrane</keyword>
<feature type="transmembrane region" description="Helical" evidence="2">
    <location>
        <begin position="307"/>
        <end position="327"/>
    </location>
</feature>
<dbReference type="EMBL" id="JAPCWZ010000010">
    <property type="protein sequence ID" value="KAK8848532.1"/>
    <property type="molecule type" value="Genomic_DNA"/>
</dbReference>
<protein>
    <submittedName>
        <fullName evidence="3">Uncharacterized protein</fullName>
    </submittedName>
</protein>
<reference evidence="3 4" key="1">
    <citation type="journal article" date="2024" name="IMA Fungus">
        <title>Apiospora arundinis, a panoply of carbohydrate-active enzymes and secondary metabolites.</title>
        <authorList>
            <person name="Sorensen T."/>
            <person name="Petersen C."/>
            <person name="Muurmann A.T."/>
            <person name="Christiansen J.V."/>
            <person name="Brundto M.L."/>
            <person name="Overgaard C.K."/>
            <person name="Boysen A.T."/>
            <person name="Wollenberg R.D."/>
            <person name="Larsen T.O."/>
            <person name="Sorensen J.L."/>
            <person name="Nielsen K.L."/>
            <person name="Sondergaard T.E."/>
        </authorList>
    </citation>
    <scope>NUCLEOTIDE SEQUENCE [LARGE SCALE GENOMIC DNA]</scope>
    <source>
        <strain evidence="3 4">AAU 773</strain>
    </source>
</reference>
<gene>
    <name evidence="3" type="ORF">PGQ11_015012</name>
</gene>
<organism evidence="3 4">
    <name type="scientific">Apiospora arundinis</name>
    <dbReference type="NCBI Taxonomy" id="335852"/>
    <lineage>
        <taxon>Eukaryota</taxon>
        <taxon>Fungi</taxon>
        <taxon>Dikarya</taxon>
        <taxon>Ascomycota</taxon>
        <taxon>Pezizomycotina</taxon>
        <taxon>Sordariomycetes</taxon>
        <taxon>Xylariomycetidae</taxon>
        <taxon>Amphisphaeriales</taxon>
        <taxon>Apiosporaceae</taxon>
        <taxon>Apiospora</taxon>
    </lineage>
</organism>
<evidence type="ECO:0000313" key="4">
    <source>
        <dbReference type="Proteomes" id="UP001390339"/>
    </source>
</evidence>
<feature type="region of interest" description="Disordered" evidence="1">
    <location>
        <begin position="90"/>
        <end position="159"/>
    </location>
</feature>
<dbReference type="Proteomes" id="UP001390339">
    <property type="component" value="Unassembled WGS sequence"/>
</dbReference>
<feature type="compositionally biased region" description="Pro residues" evidence="1">
    <location>
        <begin position="150"/>
        <end position="159"/>
    </location>
</feature>
<proteinExistence type="predicted"/>
<sequence>MQKGANRRHADGIRRTKENINLLCRLSTVPHAIGKFPSGASDHQSFLQNSYLGDNAVKAGVFRSTYQSVSLCTKCNYLLTAFEFLAPSSNKGGKKHLSSGNQGSHHNNPFPVAMPARDVLRRRRTRRRDQYNRRRGAHPRPQDDEQQEQPMPPPPPPPLPPLPLLWRYQVINLFVARCLANIRKLLKEIYDTMPGASDDLHDWGTEWLEAIPLDNEGHMVWDYDPYAKRRFIELRNHFLWLRDECAFVNNIVSGMDRVGPHRVRLQDVGPLWQMVRQLSDSVQHFARGVEQLVARGVKNPKKSTVKLEFVLAGLVFLVLLPVIVEGLRILSVRLLHLLIWFMSPGRGFLLLLFIMFMSGFVIRIWNNVRQSGFQSLRRLFENRTGQI</sequence>
<keyword evidence="2" id="KW-1133">Transmembrane helix</keyword>
<feature type="compositionally biased region" description="Basic residues" evidence="1">
    <location>
        <begin position="120"/>
        <end position="138"/>
    </location>
</feature>
<feature type="compositionally biased region" description="Polar residues" evidence="1">
    <location>
        <begin position="98"/>
        <end position="107"/>
    </location>
</feature>
<comment type="caution">
    <text evidence="3">The sequence shown here is derived from an EMBL/GenBank/DDBJ whole genome shotgun (WGS) entry which is preliminary data.</text>
</comment>
<name>A0ABR2HK28_9PEZI</name>
<feature type="transmembrane region" description="Helical" evidence="2">
    <location>
        <begin position="347"/>
        <end position="365"/>
    </location>
</feature>
<keyword evidence="4" id="KW-1185">Reference proteome</keyword>
<accession>A0ABR2HK28</accession>
<evidence type="ECO:0000256" key="1">
    <source>
        <dbReference type="SAM" id="MobiDB-lite"/>
    </source>
</evidence>